<dbReference type="PANTHER" id="PTHR35471">
    <property type="entry name" value="OS07G0223700 PROTEIN"/>
    <property type="match status" value="1"/>
</dbReference>
<name>A0A9R0IKA3_SPIOL</name>
<accession>A0A9R0IKA3</accession>
<protein>
    <submittedName>
        <fullName evidence="3">Uncharacterized protein isoform X1</fullName>
    </submittedName>
</protein>
<dbReference type="Proteomes" id="UP000813463">
    <property type="component" value="Chromosome 4"/>
</dbReference>
<dbReference type="KEGG" id="soe:110790432"/>
<dbReference type="PANTHER" id="PTHR35471:SF1">
    <property type="entry name" value="OS07G0223700 PROTEIN"/>
    <property type="match status" value="1"/>
</dbReference>
<keyword evidence="1" id="KW-1133">Transmembrane helix</keyword>
<dbReference type="GeneID" id="110790432"/>
<dbReference type="OrthoDB" id="1916950at2759"/>
<evidence type="ECO:0000256" key="1">
    <source>
        <dbReference type="SAM" id="Phobius"/>
    </source>
</evidence>
<keyword evidence="2" id="KW-1185">Reference proteome</keyword>
<reference evidence="3" key="2">
    <citation type="submission" date="2025-08" db="UniProtKB">
        <authorList>
            <consortium name="RefSeq"/>
        </authorList>
    </citation>
    <scope>IDENTIFICATION</scope>
    <source>
        <tissue evidence="3">Leaf</tissue>
    </source>
</reference>
<organism evidence="2 3">
    <name type="scientific">Spinacia oleracea</name>
    <name type="common">Spinach</name>
    <dbReference type="NCBI Taxonomy" id="3562"/>
    <lineage>
        <taxon>Eukaryota</taxon>
        <taxon>Viridiplantae</taxon>
        <taxon>Streptophyta</taxon>
        <taxon>Embryophyta</taxon>
        <taxon>Tracheophyta</taxon>
        <taxon>Spermatophyta</taxon>
        <taxon>Magnoliopsida</taxon>
        <taxon>eudicotyledons</taxon>
        <taxon>Gunneridae</taxon>
        <taxon>Pentapetalae</taxon>
        <taxon>Caryophyllales</taxon>
        <taxon>Chenopodiaceae</taxon>
        <taxon>Chenopodioideae</taxon>
        <taxon>Anserineae</taxon>
        <taxon>Spinacia</taxon>
    </lineage>
</organism>
<reference evidence="2" key="1">
    <citation type="journal article" date="2021" name="Nat. Commun.">
        <title>Genomic analyses provide insights into spinach domestication and the genetic basis of agronomic traits.</title>
        <authorList>
            <person name="Cai X."/>
            <person name="Sun X."/>
            <person name="Xu C."/>
            <person name="Sun H."/>
            <person name="Wang X."/>
            <person name="Ge C."/>
            <person name="Zhang Z."/>
            <person name="Wang Q."/>
            <person name="Fei Z."/>
            <person name="Jiao C."/>
            <person name="Wang Q."/>
        </authorList>
    </citation>
    <scope>NUCLEOTIDE SEQUENCE [LARGE SCALE GENOMIC DNA]</scope>
    <source>
        <strain evidence="2">cv. Varoflay</strain>
    </source>
</reference>
<feature type="transmembrane region" description="Helical" evidence="1">
    <location>
        <begin position="41"/>
        <end position="59"/>
    </location>
</feature>
<feature type="transmembrane region" description="Helical" evidence="1">
    <location>
        <begin position="71"/>
        <end position="90"/>
    </location>
</feature>
<feature type="transmembrane region" description="Helical" evidence="1">
    <location>
        <begin position="102"/>
        <end position="124"/>
    </location>
</feature>
<proteinExistence type="predicted"/>
<evidence type="ECO:0000313" key="3">
    <source>
        <dbReference type="RefSeq" id="XP_021850903.1"/>
    </source>
</evidence>
<keyword evidence="1" id="KW-0812">Transmembrane</keyword>
<dbReference type="RefSeq" id="XP_021850903.1">
    <property type="nucleotide sequence ID" value="XM_021995211.2"/>
</dbReference>
<evidence type="ECO:0000313" key="2">
    <source>
        <dbReference type="Proteomes" id="UP000813463"/>
    </source>
</evidence>
<sequence>MNIMLCTSPWVRDYDKLQFVAVILLYVQIGCSLVGSLGALYTGVLLINFAIALFALVAIESGSQSLGRTYAFLLFSAIVLDIFWFLLFSYDIWYISSEDNGAFFIFSLKLTLFMQILGLSVRILSAFLWIQMYRLGIAHVESAVSREADFDLRNSFLSPATPAAAVVRQSSDSEDQLGGSIYDPAYYSTLFEVSQDDKFSKKGGNNVKDGDPSSQAESCILKLSVGSAFKAIVDENEACPRLDV</sequence>
<keyword evidence="1" id="KW-0472">Membrane</keyword>
<gene>
    <name evidence="3" type="primary">LOC110790432</name>
</gene>
<dbReference type="AlphaFoldDB" id="A0A9R0IKA3"/>